<dbReference type="InterPro" id="IPR050418">
    <property type="entry name" value="D-iso_2-hydroxyacid_DH_PdxB"/>
</dbReference>
<keyword evidence="3" id="KW-0520">NAD</keyword>
<evidence type="ECO:0000313" key="8">
    <source>
        <dbReference type="Proteomes" id="UP000540919"/>
    </source>
</evidence>
<evidence type="ECO:0000259" key="5">
    <source>
        <dbReference type="Pfam" id="PF00389"/>
    </source>
</evidence>
<feature type="domain" description="D-isomer specific 2-hydroxyacid dehydrogenase NAD-binding" evidence="6">
    <location>
        <begin position="112"/>
        <end position="288"/>
    </location>
</feature>
<dbReference type="InterPro" id="IPR029753">
    <property type="entry name" value="D-isomer_DH_CS"/>
</dbReference>
<dbReference type="Pfam" id="PF00389">
    <property type="entry name" value="2-Hacid_dh"/>
    <property type="match status" value="1"/>
</dbReference>
<comment type="caution">
    <text evidence="7">The sequence shown here is derived from an EMBL/GenBank/DDBJ whole genome shotgun (WGS) entry which is preliminary data.</text>
</comment>
<evidence type="ECO:0000256" key="1">
    <source>
        <dbReference type="ARBA" id="ARBA00005854"/>
    </source>
</evidence>
<accession>A0ABX2N944</accession>
<dbReference type="InterPro" id="IPR006139">
    <property type="entry name" value="D-isomer_2_OHA_DH_cat_dom"/>
</dbReference>
<dbReference type="InterPro" id="IPR029752">
    <property type="entry name" value="D-isomer_DH_CS1"/>
</dbReference>
<dbReference type="Proteomes" id="UP000540919">
    <property type="component" value="Unassembled WGS sequence"/>
</dbReference>
<sequence>MKVYVRAPYSENNLMDLKNIFDEVIYEPWTLTGERFYENEMIDNLNRVNPDVLITELDRVTNKVLDSYKNLKLIGDCRSNPANIDINACNMHKLPVICTPGRNSIAVAEYIVGMIIMSYRNILPSIEWIKDGEWKEGTTPYYTWMGQEIYNKEVGIVGLGAVGKSLANLLTSFGANISYYDPYVKDIEKYKEKNLEDIFKESDIISIHLPVNSETNNMIDYKLLNYIKEGGILINSSRSQVINNNDLINIIKNKKITVILDVLPKEPPKYSELDFLKNNNVILTPHIGGATFQVTSHQSKILNERIFKWFKGEDLLKIIYNKEII</sequence>
<evidence type="ECO:0000256" key="3">
    <source>
        <dbReference type="ARBA" id="ARBA00023027"/>
    </source>
</evidence>
<dbReference type="PANTHER" id="PTHR43761">
    <property type="entry name" value="D-ISOMER SPECIFIC 2-HYDROXYACID DEHYDROGENASE FAMILY PROTEIN (AFU_ORTHOLOGUE AFUA_1G13630)"/>
    <property type="match status" value="1"/>
</dbReference>
<comment type="similarity">
    <text evidence="1 4">Belongs to the D-isomer specific 2-hydroxyacid dehydrogenase family.</text>
</comment>
<organism evidence="7 8">
    <name type="scientific">Anaerococcus faecalis</name>
    <dbReference type="NCBI Taxonomy" id="2742993"/>
    <lineage>
        <taxon>Bacteria</taxon>
        <taxon>Bacillati</taxon>
        <taxon>Bacillota</taxon>
        <taxon>Tissierellia</taxon>
        <taxon>Tissierellales</taxon>
        <taxon>Peptoniphilaceae</taxon>
        <taxon>Anaerococcus</taxon>
    </lineage>
</organism>
<dbReference type="EMBL" id="JABVBA010000003">
    <property type="protein sequence ID" value="NVF11198.1"/>
    <property type="molecule type" value="Genomic_DNA"/>
</dbReference>
<dbReference type="PROSITE" id="PS00670">
    <property type="entry name" value="D_2_HYDROXYACID_DH_2"/>
    <property type="match status" value="1"/>
</dbReference>
<dbReference type="SUPFAM" id="SSF51735">
    <property type="entry name" value="NAD(P)-binding Rossmann-fold domains"/>
    <property type="match status" value="1"/>
</dbReference>
<dbReference type="PROSITE" id="PS00065">
    <property type="entry name" value="D_2_HYDROXYACID_DH_1"/>
    <property type="match status" value="1"/>
</dbReference>
<dbReference type="Gene3D" id="3.40.50.720">
    <property type="entry name" value="NAD(P)-binding Rossmann-like Domain"/>
    <property type="match status" value="2"/>
</dbReference>
<protein>
    <submittedName>
        <fullName evidence="7">3-phosphoglycerate dehydrogenase</fullName>
    </submittedName>
</protein>
<dbReference type="SUPFAM" id="SSF52283">
    <property type="entry name" value="Formate/glycerate dehydrogenase catalytic domain-like"/>
    <property type="match status" value="1"/>
</dbReference>
<dbReference type="RefSeq" id="WP_176269600.1">
    <property type="nucleotide sequence ID" value="NZ_JABVBA010000003.1"/>
</dbReference>
<evidence type="ECO:0000313" key="7">
    <source>
        <dbReference type="EMBL" id="NVF11198.1"/>
    </source>
</evidence>
<dbReference type="PANTHER" id="PTHR43761:SF1">
    <property type="entry name" value="D-ISOMER SPECIFIC 2-HYDROXYACID DEHYDROGENASE CATALYTIC DOMAIN-CONTAINING PROTEIN-RELATED"/>
    <property type="match status" value="1"/>
</dbReference>
<keyword evidence="2 4" id="KW-0560">Oxidoreductase</keyword>
<gene>
    <name evidence="7" type="ORF">HV819_04220</name>
</gene>
<keyword evidence="8" id="KW-1185">Reference proteome</keyword>
<evidence type="ECO:0000259" key="6">
    <source>
        <dbReference type="Pfam" id="PF02826"/>
    </source>
</evidence>
<dbReference type="InterPro" id="IPR006140">
    <property type="entry name" value="D-isomer_DH_NAD-bd"/>
</dbReference>
<reference evidence="7 8" key="1">
    <citation type="submission" date="2020-06" db="EMBL/GenBank/DDBJ databases">
        <title>Anaerococcus sp. nov., isolated form swine feces.</title>
        <authorList>
            <person name="Yu S."/>
        </authorList>
    </citation>
    <scope>NUCLEOTIDE SEQUENCE [LARGE SCALE GENOMIC DNA]</scope>
    <source>
        <strain evidence="7 8">AGMB00486</strain>
    </source>
</reference>
<feature type="domain" description="D-isomer specific 2-hydroxyacid dehydrogenase catalytic" evidence="5">
    <location>
        <begin position="40"/>
        <end position="316"/>
    </location>
</feature>
<name>A0ABX2N944_9FIRM</name>
<evidence type="ECO:0000256" key="4">
    <source>
        <dbReference type="RuleBase" id="RU003719"/>
    </source>
</evidence>
<dbReference type="Pfam" id="PF02826">
    <property type="entry name" value="2-Hacid_dh_C"/>
    <property type="match status" value="1"/>
</dbReference>
<proteinExistence type="inferred from homology"/>
<dbReference type="InterPro" id="IPR036291">
    <property type="entry name" value="NAD(P)-bd_dom_sf"/>
</dbReference>
<evidence type="ECO:0000256" key="2">
    <source>
        <dbReference type="ARBA" id="ARBA00023002"/>
    </source>
</evidence>